<evidence type="ECO:0000313" key="2">
    <source>
        <dbReference type="Proteomes" id="UP000006701"/>
    </source>
</evidence>
<organism evidence="1 2">
    <name type="scientific">Aspergillus clavatus (strain ATCC 1007 / CBS 513.65 / DSM 816 / NCTC 3887 / NRRL 1 / QM 1276 / 107)</name>
    <dbReference type="NCBI Taxonomy" id="344612"/>
    <lineage>
        <taxon>Eukaryota</taxon>
        <taxon>Fungi</taxon>
        <taxon>Dikarya</taxon>
        <taxon>Ascomycota</taxon>
        <taxon>Pezizomycotina</taxon>
        <taxon>Eurotiomycetes</taxon>
        <taxon>Eurotiomycetidae</taxon>
        <taxon>Eurotiales</taxon>
        <taxon>Aspergillaceae</taxon>
        <taxon>Aspergillus</taxon>
        <taxon>Aspergillus subgen. Fumigati</taxon>
    </lineage>
</organism>
<dbReference type="OrthoDB" id="10016597at2759"/>
<dbReference type="VEuPathDB" id="FungiDB:ACLA_020550"/>
<evidence type="ECO:0000313" key="1">
    <source>
        <dbReference type="EMBL" id="EAW07348.1"/>
    </source>
</evidence>
<dbReference type="KEGG" id="act:ACLA_020550"/>
<protein>
    <submittedName>
        <fullName evidence="1">Uncharacterized protein</fullName>
    </submittedName>
</protein>
<dbReference type="Gene3D" id="2.40.110.10">
    <property type="entry name" value="Butyryl-CoA Dehydrogenase, subunit A, domain 2"/>
    <property type="match status" value="1"/>
</dbReference>
<dbReference type="GO" id="GO:0016627">
    <property type="term" value="F:oxidoreductase activity, acting on the CH-CH group of donors"/>
    <property type="evidence" value="ECO:0007669"/>
    <property type="project" value="InterPro"/>
</dbReference>
<dbReference type="RefSeq" id="XP_001268774.1">
    <property type="nucleotide sequence ID" value="XM_001268773.1"/>
</dbReference>
<gene>
    <name evidence="1" type="ORF">ACLA_020550</name>
</gene>
<dbReference type="InterPro" id="IPR046373">
    <property type="entry name" value="Acyl-CoA_Oxase/DH_mid-dom_sf"/>
</dbReference>
<dbReference type="GeneID" id="4701255"/>
<dbReference type="STRING" id="344612.A1CNX7"/>
<reference evidence="1 2" key="1">
    <citation type="journal article" date="2008" name="PLoS Genet.">
        <title>Genomic islands in the pathogenic filamentous fungus Aspergillus fumigatus.</title>
        <authorList>
            <person name="Fedorova N.D."/>
            <person name="Khaldi N."/>
            <person name="Joardar V.S."/>
            <person name="Maiti R."/>
            <person name="Amedeo P."/>
            <person name="Anderson M.J."/>
            <person name="Crabtree J."/>
            <person name="Silva J.C."/>
            <person name="Badger J.H."/>
            <person name="Albarraq A."/>
            <person name="Angiuoli S."/>
            <person name="Bussey H."/>
            <person name="Bowyer P."/>
            <person name="Cotty P.J."/>
            <person name="Dyer P.S."/>
            <person name="Egan A."/>
            <person name="Galens K."/>
            <person name="Fraser-Liggett C.M."/>
            <person name="Haas B.J."/>
            <person name="Inman J.M."/>
            <person name="Kent R."/>
            <person name="Lemieux S."/>
            <person name="Malavazi I."/>
            <person name="Orvis J."/>
            <person name="Roemer T."/>
            <person name="Ronning C.M."/>
            <person name="Sundaram J.P."/>
            <person name="Sutton G."/>
            <person name="Turner G."/>
            <person name="Venter J.C."/>
            <person name="White O.R."/>
            <person name="Whitty B.R."/>
            <person name="Youngman P."/>
            <person name="Wolfe K.H."/>
            <person name="Goldman G.H."/>
            <person name="Wortman J.R."/>
            <person name="Jiang B."/>
            <person name="Denning D.W."/>
            <person name="Nierman W.C."/>
        </authorList>
    </citation>
    <scope>NUCLEOTIDE SEQUENCE [LARGE SCALE GENOMIC DNA]</scope>
    <source>
        <strain evidence="2">ATCC 1007 / CBS 513.65 / DSM 816 / NCTC 3887 / NRRL 1</strain>
    </source>
</reference>
<accession>A1CNX7</accession>
<sequence>MQFELSDHQQRVKESARAFAQAVLNGASETYSHLPTQSERFESIRPIYSKAVAAGQVKALIPAPTWRDNYGRRTAPVGTEGGLISNAWCAGTAPADSEPKPAQLNAAVVVLLVTREDIVRNNPAAYTVLEEQDLIGHPAVSGPHTKFVDFRLPGG</sequence>
<dbReference type="EMBL" id="DS027059">
    <property type="protein sequence ID" value="EAW07348.1"/>
    <property type="molecule type" value="Genomic_DNA"/>
</dbReference>
<proteinExistence type="predicted"/>
<dbReference type="HOGENOM" id="CLU_1695066_0_0_1"/>
<dbReference type="Proteomes" id="UP000006701">
    <property type="component" value="Unassembled WGS sequence"/>
</dbReference>
<name>A1CNX7_ASPCL</name>
<dbReference type="AlphaFoldDB" id="A1CNX7"/>
<keyword evidence="2" id="KW-1185">Reference proteome</keyword>